<dbReference type="EMBL" id="JAVYJV010000022">
    <property type="protein sequence ID" value="KAK4341104.1"/>
    <property type="molecule type" value="Genomic_DNA"/>
</dbReference>
<keyword evidence="6" id="KW-0067">ATP-binding</keyword>
<comment type="similarity">
    <text evidence="1">Belongs to the disease resistance NB-LRR family.</text>
</comment>
<comment type="caution">
    <text evidence="8">The sequence shown here is derived from an EMBL/GenBank/DDBJ whole genome shotgun (WGS) entry which is preliminary data.</text>
</comment>
<evidence type="ECO:0000256" key="1">
    <source>
        <dbReference type="ARBA" id="ARBA00008894"/>
    </source>
</evidence>
<keyword evidence="3" id="KW-0677">Repeat</keyword>
<keyword evidence="4" id="KW-0547">Nucleotide-binding</keyword>
<evidence type="ECO:0000313" key="9">
    <source>
        <dbReference type="Proteomes" id="UP001291623"/>
    </source>
</evidence>
<keyword evidence="2" id="KW-0433">Leucine-rich repeat</keyword>
<evidence type="ECO:0000256" key="6">
    <source>
        <dbReference type="ARBA" id="ARBA00022840"/>
    </source>
</evidence>
<dbReference type="InterPro" id="IPR038005">
    <property type="entry name" value="RX-like_CC"/>
</dbReference>
<evidence type="ECO:0000259" key="7">
    <source>
        <dbReference type="Pfam" id="PF18052"/>
    </source>
</evidence>
<evidence type="ECO:0000256" key="3">
    <source>
        <dbReference type="ARBA" id="ARBA00022737"/>
    </source>
</evidence>
<dbReference type="CDD" id="cd14798">
    <property type="entry name" value="RX-CC_like"/>
    <property type="match status" value="1"/>
</dbReference>
<feature type="domain" description="Disease resistance N-terminal" evidence="7">
    <location>
        <begin position="5"/>
        <end position="88"/>
    </location>
</feature>
<dbReference type="Gene3D" id="1.20.5.4130">
    <property type="match status" value="1"/>
</dbReference>
<protein>
    <recommendedName>
        <fullName evidence="7">Disease resistance N-terminal domain-containing protein</fullName>
    </recommendedName>
</protein>
<organism evidence="8 9">
    <name type="scientific">Anisodus tanguticus</name>
    <dbReference type="NCBI Taxonomy" id="243964"/>
    <lineage>
        <taxon>Eukaryota</taxon>
        <taxon>Viridiplantae</taxon>
        <taxon>Streptophyta</taxon>
        <taxon>Embryophyta</taxon>
        <taxon>Tracheophyta</taxon>
        <taxon>Spermatophyta</taxon>
        <taxon>Magnoliopsida</taxon>
        <taxon>eudicotyledons</taxon>
        <taxon>Gunneridae</taxon>
        <taxon>Pentapetalae</taxon>
        <taxon>asterids</taxon>
        <taxon>lamiids</taxon>
        <taxon>Solanales</taxon>
        <taxon>Solanaceae</taxon>
        <taxon>Solanoideae</taxon>
        <taxon>Hyoscyameae</taxon>
        <taxon>Anisodus</taxon>
    </lineage>
</organism>
<accession>A0AAE1QXR5</accession>
<dbReference type="Pfam" id="PF18052">
    <property type="entry name" value="Rx_N"/>
    <property type="match status" value="1"/>
</dbReference>
<dbReference type="Proteomes" id="UP001291623">
    <property type="component" value="Unassembled WGS sequence"/>
</dbReference>
<evidence type="ECO:0000256" key="5">
    <source>
        <dbReference type="ARBA" id="ARBA00022821"/>
    </source>
</evidence>
<reference evidence="8" key="1">
    <citation type="submission" date="2023-12" db="EMBL/GenBank/DDBJ databases">
        <title>Genome assembly of Anisodus tanguticus.</title>
        <authorList>
            <person name="Wang Y.-J."/>
        </authorList>
    </citation>
    <scope>NUCLEOTIDE SEQUENCE</scope>
    <source>
        <strain evidence="8">KB-2021</strain>
        <tissue evidence="8">Leaf</tissue>
    </source>
</reference>
<sequence length="124" mass="14150">MTNVAVNFLLENLKQLLRDNAELIGGVKCEAENLLQDFNDFNAFLKQATKSCSENVLKKLVKKIRSVVNVAEDSIDRLVIEAKLHEEKGVVKYVDIAHYQRVRKVVGEIRGVLEKVKEIRRDNS</sequence>
<keyword evidence="9" id="KW-1185">Reference proteome</keyword>
<gene>
    <name evidence="8" type="ORF">RND71_039605</name>
</gene>
<name>A0AAE1QXR5_9SOLA</name>
<dbReference type="AlphaFoldDB" id="A0AAE1QXR5"/>
<evidence type="ECO:0000313" key="8">
    <source>
        <dbReference type="EMBL" id="KAK4341104.1"/>
    </source>
</evidence>
<dbReference type="GO" id="GO:0005524">
    <property type="term" value="F:ATP binding"/>
    <property type="evidence" value="ECO:0007669"/>
    <property type="project" value="UniProtKB-KW"/>
</dbReference>
<dbReference type="InterPro" id="IPR041118">
    <property type="entry name" value="Rx_N"/>
</dbReference>
<evidence type="ECO:0000256" key="2">
    <source>
        <dbReference type="ARBA" id="ARBA00022614"/>
    </source>
</evidence>
<evidence type="ECO:0000256" key="4">
    <source>
        <dbReference type="ARBA" id="ARBA00022741"/>
    </source>
</evidence>
<dbReference type="GO" id="GO:0006952">
    <property type="term" value="P:defense response"/>
    <property type="evidence" value="ECO:0007669"/>
    <property type="project" value="UniProtKB-KW"/>
</dbReference>
<keyword evidence="5" id="KW-0611">Plant defense</keyword>
<proteinExistence type="inferred from homology"/>